<dbReference type="GeneID" id="107227256"/>
<dbReference type="Proteomes" id="UP000829291">
    <property type="component" value="Chromosome 3"/>
</dbReference>
<dbReference type="Gene3D" id="3.40.50.300">
    <property type="entry name" value="P-loop containing nucleotide triphosphate hydrolases"/>
    <property type="match status" value="1"/>
</dbReference>
<accession>A0A6J0CB98</accession>
<dbReference type="RefSeq" id="XP_015523842.1">
    <property type="nucleotide sequence ID" value="XM_015668356.2"/>
</dbReference>
<dbReference type="GO" id="GO:0008146">
    <property type="term" value="F:sulfotransferase activity"/>
    <property type="evidence" value="ECO:0007669"/>
    <property type="project" value="InterPro"/>
</dbReference>
<protein>
    <submittedName>
        <fullName evidence="5">Luciferin sulfotransferase</fullName>
    </submittedName>
</protein>
<proteinExistence type="inferred from homology"/>
<gene>
    <name evidence="5" type="primary">LOC107227256</name>
</gene>
<dbReference type="InterPro" id="IPR027417">
    <property type="entry name" value="P-loop_NTPase"/>
</dbReference>
<comment type="similarity">
    <text evidence="1">Belongs to the sulfotransferase 1 family.</text>
</comment>
<keyword evidence="2" id="KW-0808">Transferase</keyword>
<evidence type="ECO:0000256" key="2">
    <source>
        <dbReference type="ARBA" id="ARBA00022679"/>
    </source>
</evidence>
<evidence type="ECO:0000313" key="5">
    <source>
        <dbReference type="RefSeq" id="XP_015523842.1"/>
    </source>
</evidence>
<dbReference type="PANTHER" id="PTHR11783">
    <property type="entry name" value="SULFOTRANSFERASE SULT"/>
    <property type="match status" value="1"/>
</dbReference>
<dbReference type="Pfam" id="PF00685">
    <property type="entry name" value="Sulfotransfer_1"/>
    <property type="match status" value="1"/>
</dbReference>
<evidence type="ECO:0000313" key="4">
    <source>
        <dbReference type="Proteomes" id="UP000829291"/>
    </source>
</evidence>
<dbReference type="OrthoDB" id="205623at2759"/>
<dbReference type="InterPro" id="IPR000863">
    <property type="entry name" value="Sulfotransferase_dom"/>
</dbReference>
<keyword evidence="4" id="KW-1185">Reference proteome</keyword>
<dbReference type="SUPFAM" id="SSF52540">
    <property type="entry name" value="P-loop containing nucleoside triphosphate hydrolases"/>
    <property type="match status" value="1"/>
</dbReference>
<reference evidence="5" key="1">
    <citation type="submission" date="2025-08" db="UniProtKB">
        <authorList>
            <consortium name="RefSeq"/>
        </authorList>
    </citation>
    <scope>IDENTIFICATION</scope>
    <source>
        <tissue evidence="5">Thorax and Abdomen</tissue>
    </source>
</reference>
<dbReference type="KEGG" id="nlo:107227256"/>
<dbReference type="AlphaFoldDB" id="A0A6J0CB98"/>
<sequence length="327" mass="38360">MAHQFTPVGGELGELLQKTFTNYFRTAYIKVDGCILPENYKQFADAIENFEVRDDDIWVCSYPKTGTTWTQEMVWSIANDLNFERAKIPLPERFPYLEFSPMFEKTEIIRRNPGIVIPEYAMDSPGYASKMPSPRFIKTHLPFHLLPRQLRTGEKKPKILYVVRNPKDTCISFYHHCKLVEGYNGTFEEFYTLFLGESDHYGPFWMNVLGYWKNRKEHNILWLTYEDMKQDLCAEIWRTAIYLGNTLNKVQLSLLTEHLSFASMKANPAVNYEELIAKLHEMSQVKREGVFMRSGTTEQWKSFMAPELVERFDEWTEKHLKGTGLAL</sequence>
<evidence type="ECO:0000259" key="3">
    <source>
        <dbReference type="Pfam" id="PF00685"/>
    </source>
</evidence>
<feature type="domain" description="Sulfotransferase" evidence="3">
    <location>
        <begin position="54"/>
        <end position="324"/>
    </location>
</feature>
<evidence type="ECO:0000256" key="1">
    <source>
        <dbReference type="ARBA" id="ARBA00005771"/>
    </source>
</evidence>
<organism evidence="5">
    <name type="scientific">Neodiprion lecontei</name>
    <name type="common">Redheaded pine sawfly</name>
    <dbReference type="NCBI Taxonomy" id="441921"/>
    <lineage>
        <taxon>Eukaryota</taxon>
        <taxon>Metazoa</taxon>
        <taxon>Ecdysozoa</taxon>
        <taxon>Arthropoda</taxon>
        <taxon>Hexapoda</taxon>
        <taxon>Insecta</taxon>
        <taxon>Pterygota</taxon>
        <taxon>Neoptera</taxon>
        <taxon>Endopterygota</taxon>
        <taxon>Hymenoptera</taxon>
        <taxon>Tenthredinoidea</taxon>
        <taxon>Diprionidae</taxon>
        <taxon>Diprioninae</taxon>
        <taxon>Neodiprion</taxon>
    </lineage>
</organism>
<name>A0A6J0CB98_NEOLC</name>